<protein>
    <recommendedName>
        <fullName evidence="5">GMP phosphodiesterase delta subunit domain-containing protein</fullName>
    </recommendedName>
</protein>
<dbReference type="OrthoDB" id="10248777at2759"/>
<comment type="similarity">
    <text evidence="1">Belongs to the PDE6D/unc-119 family.</text>
</comment>
<proteinExistence type="inferred from homology"/>
<dbReference type="GO" id="GO:0042953">
    <property type="term" value="P:lipoprotein transport"/>
    <property type="evidence" value="ECO:0007669"/>
    <property type="project" value="TreeGrafter"/>
</dbReference>
<dbReference type="FunFam" id="2.70.50.40:FF:000003">
    <property type="entry name" value="UNC119 homologue, putative"/>
    <property type="match status" value="1"/>
</dbReference>
<keyword evidence="4" id="KW-0446">Lipid-binding</keyword>
<dbReference type="STRING" id="645134.A0A0L0HUV7"/>
<accession>A0A0L0HUV7</accession>
<dbReference type="GO" id="GO:0005929">
    <property type="term" value="C:cilium"/>
    <property type="evidence" value="ECO:0007669"/>
    <property type="project" value="TreeGrafter"/>
</dbReference>
<evidence type="ECO:0000256" key="3">
    <source>
        <dbReference type="ARBA" id="ARBA00022927"/>
    </source>
</evidence>
<organism evidence="6 7">
    <name type="scientific">Spizellomyces punctatus (strain DAOM BR117)</name>
    <dbReference type="NCBI Taxonomy" id="645134"/>
    <lineage>
        <taxon>Eukaryota</taxon>
        <taxon>Fungi</taxon>
        <taxon>Fungi incertae sedis</taxon>
        <taxon>Chytridiomycota</taxon>
        <taxon>Chytridiomycota incertae sedis</taxon>
        <taxon>Chytridiomycetes</taxon>
        <taxon>Spizellomycetales</taxon>
        <taxon>Spizellomycetaceae</taxon>
        <taxon>Spizellomyces</taxon>
    </lineage>
</organism>
<name>A0A0L0HUV7_SPIPD</name>
<keyword evidence="7" id="KW-1185">Reference proteome</keyword>
<reference evidence="6 7" key="1">
    <citation type="submission" date="2009-08" db="EMBL/GenBank/DDBJ databases">
        <title>The Genome Sequence of Spizellomyces punctatus strain DAOM BR117.</title>
        <authorList>
            <consortium name="The Broad Institute Genome Sequencing Platform"/>
            <person name="Russ C."/>
            <person name="Cuomo C."/>
            <person name="Shea T."/>
            <person name="Young S.K."/>
            <person name="Zeng Q."/>
            <person name="Koehrsen M."/>
            <person name="Haas B."/>
            <person name="Borodovsky M."/>
            <person name="Guigo R."/>
            <person name="Alvarado L."/>
            <person name="Berlin A."/>
            <person name="Bochicchio J."/>
            <person name="Borenstein D."/>
            <person name="Chapman S."/>
            <person name="Chen Z."/>
            <person name="Engels R."/>
            <person name="Freedman E."/>
            <person name="Gellesch M."/>
            <person name="Goldberg J."/>
            <person name="Griggs A."/>
            <person name="Gujja S."/>
            <person name="Heiman D."/>
            <person name="Hepburn T."/>
            <person name="Howarth C."/>
            <person name="Jen D."/>
            <person name="Larson L."/>
            <person name="Lewis B."/>
            <person name="Mehta T."/>
            <person name="Park D."/>
            <person name="Pearson M."/>
            <person name="Roberts A."/>
            <person name="Saif S."/>
            <person name="Shenoy N."/>
            <person name="Sisk P."/>
            <person name="Stolte C."/>
            <person name="Sykes S."/>
            <person name="Thomson T."/>
            <person name="Walk T."/>
            <person name="White J."/>
            <person name="Yandava C."/>
            <person name="Burger G."/>
            <person name="Gray M.W."/>
            <person name="Holland P.W.H."/>
            <person name="King N."/>
            <person name="Lang F.B.F."/>
            <person name="Roger A.J."/>
            <person name="Ruiz-Trillo I."/>
            <person name="Lander E."/>
            <person name="Nusbaum C."/>
        </authorList>
    </citation>
    <scope>NUCLEOTIDE SEQUENCE [LARGE SCALE GENOMIC DNA]</scope>
    <source>
        <strain evidence="6 7">DAOM BR117</strain>
    </source>
</reference>
<evidence type="ECO:0000256" key="2">
    <source>
        <dbReference type="ARBA" id="ARBA00022448"/>
    </source>
</evidence>
<gene>
    <name evidence="6" type="ORF">SPPG_00390</name>
</gene>
<dbReference type="GeneID" id="27684120"/>
<dbReference type="PANTHER" id="PTHR12951">
    <property type="entry name" value="RETINAL PROTEIN 4"/>
    <property type="match status" value="1"/>
</dbReference>
<dbReference type="InParanoid" id="A0A0L0HUV7"/>
<dbReference type="Pfam" id="PF05351">
    <property type="entry name" value="GMP_PDE_delta"/>
    <property type="match status" value="1"/>
</dbReference>
<evidence type="ECO:0000313" key="6">
    <source>
        <dbReference type="EMBL" id="KND04675.1"/>
    </source>
</evidence>
<dbReference type="SUPFAM" id="SSF81296">
    <property type="entry name" value="E set domains"/>
    <property type="match status" value="1"/>
</dbReference>
<keyword evidence="3" id="KW-0653">Protein transport</keyword>
<dbReference type="OMA" id="CLVMHNK"/>
<dbReference type="InterPro" id="IPR037036">
    <property type="entry name" value="PDED_dom_sf"/>
</dbReference>
<dbReference type="Gene3D" id="2.70.50.40">
    <property type="entry name" value="GMP phosphodiesterase, delta subunit"/>
    <property type="match status" value="1"/>
</dbReference>
<dbReference type="PANTHER" id="PTHR12951:SF1">
    <property type="entry name" value="PROTEIN UNC-119 HOMOLOG"/>
    <property type="match status" value="1"/>
</dbReference>
<evidence type="ECO:0000256" key="1">
    <source>
        <dbReference type="ARBA" id="ARBA00008102"/>
    </source>
</evidence>
<dbReference type="AlphaFoldDB" id="A0A0L0HUV7"/>
<dbReference type="Proteomes" id="UP000053201">
    <property type="component" value="Unassembled WGS sequence"/>
</dbReference>
<dbReference type="GO" id="GO:0060271">
    <property type="term" value="P:cilium assembly"/>
    <property type="evidence" value="ECO:0007669"/>
    <property type="project" value="TreeGrafter"/>
</dbReference>
<dbReference type="VEuPathDB" id="FungiDB:SPPG_00390"/>
<evidence type="ECO:0000259" key="5">
    <source>
        <dbReference type="Pfam" id="PF05351"/>
    </source>
</evidence>
<feature type="domain" description="GMP phosphodiesterase delta subunit" evidence="5">
    <location>
        <begin position="36"/>
        <end position="187"/>
    </location>
</feature>
<dbReference type="InterPro" id="IPR014756">
    <property type="entry name" value="Ig_E-set"/>
</dbReference>
<evidence type="ECO:0000256" key="4">
    <source>
        <dbReference type="ARBA" id="ARBA00023121"/>
    </source>
</evidence>
<dbReference type="GO" id="GO:0008289">
    <property type="term" value="F:lipid binding"/>
    <property type="evidence" value="ECO:0007669"/>
    <property type="project" value="UniProtKB-KW"/>
</dbReference>
<evidence type="ECO:0000313" key="7">
    <source>
        <dbReference type="Proteomes" id="UP000053201"/>
    </source>
</evidence>
<sequence>MANKSKSTRPQNVTPEMVLKYTKPTDKFLCPLSLNKYIEFLEFRIRDMESSKVVFEVKRPSVEINWKERDLSGGDELRTIAYTFPVDFLSYKTVGTTLVFAVCPEGIQNFRMIERHYFKGKLLKSFDFTFGYCIPNSVNTWEAVYSLPELTEKQVQEMVDNPGSTLSDSFYFVDDRLIMHNKASYSYS</sequence>
<keyword evidence="2" id="KW-0813">Transport</keyword>
<dbReference type="EMBL" id="KQ257450">
    <property type="protein sequence ID" value="KND04675.1"/>
    <property type="molecule type" value="Genomic_DNA"/>
</dbReference>
<dbReference type="InterPro" id="IPR051519">
    <property type="entry name" value="PDE6D_unc-119_myristoyl-bd"/>
</dbReference>
<dbReference type="RefSeq" id="XP_016612714.1">
    <property type="nucleotide sequence ID" value="XM_016748718.1"/>
</dbReference>
<dbReference type="eggNOG" id="KOG4037">
    <property type="taxonomic scope" value="Eukaryota"/>
</dbReference>
<dbReference type="InterPro" id="IPR008015">
    <property type="entry name" value="PDED_dom"/>
</dbReference>